<accession>A0ABT5QW97</accession>
<reference evidence="2" key="1">
    <citation type="submission" date="2021-12" db="EMBL/GenBank/DDBJ databases">
        <title>Enterovibrio ZSDZ35 sp. nov. and Enterovibrio ZSDZ42 sp. nov., isolated from coastal seawater in Qingdao.</title>
        <authorList>
            <person name="Zhang P."/>
        </authorList>
    </citation>
    <scope>NUCLEOTIDE SEQUENCE</scope>
    <source>
        <strain evidence="2">ZSDZ42</strain>
    </source>
</reference>
<keyword evidence="1" id="KW-0812">Transmembrane</keyword>
<proteinExistence type="predicted"/>
<feature type="transmembrane region" description="Helical" evidence="1">
    <location>
        <begin position="12"/>
        <end position="33"/>
    </location>
</feature>
<dbReference type="EMBL" id="JAJUBC010000003">
    <property type="protein sequence ID" value="MDD1792287.1"/>
    <property type="molecule type" value="Genomic_DNA"/>
</dbReference>
<name>A0ABT5QW97_9GAMM</name>
<sequence length="150" mass="16735">MKTSFVIGRRFVDIIFVIVFLAIGYVFADLFIFSTSSKTIINEDHCTLGTTACNFQSANAILSTDSVKPLVPSQLDVTFSDSNAAHLLLALEGVEMNMGVYKLKLMRSKNNQFTGNVMLPICMDEEMTWRGTISSPDNDTILPVEIRMKR</sequence>
<keyword evidence="1" id="KW-0472">Membrane</keyword>
<evidence type="ECO:0000256" key="1">
    <source>
        <dbReference type="SAM" id="Phobius"/>
    </source>
</evidence>
<dbReference type="RefSeq" id="WP_274163199.1">
    <property type="nucleotide sequence ID" value="NZ_JAJUBC010000003.1"/>
</dbReference>
<keyword evidence="1" id="KW-1133">Transmembrane helix</keyword>
<gene>
    <name evidence="2" type="ORF">LRP50_04005</name>
</gene>
<organism evidence="2 3">
    <name type="scientific">Enterovibrio gelatinilyticus</name>
    <dbReference type="NCBI Taxonomy" id="2899819"/>
    <lineage>
        <taxon>Bacteria</taxon>
        <taxon>Pseudomonadati</taxon>
        <taxon>Pseudomonadota</taxon>
        <taxon>Gammaproteobacteria</taxon>
        <taxon>Vibrionales</taxon>
        <taxon>Vibrionaceae</taxon>
        <taxon>Enterovibrio</taxon>
    </lineage>
</organism>
<protein>
    <submittedName>
        <fullName evidence="2">Uncharacterized protein</fullName>
    </submittedName>
</protein>
<dbReference type="Proteomes" id="UP001149400">
    <property type="component" value="Unassembled WGS sequence"/>
</dbReference>
<comment type="caution">
    <text evidence="2">The sequence shown here is derived from an EMBL/GenBank/DDBJ whole genome shotgun (WGS) entry which is preliminary data.</text>
</comment>
<keyword evidence="3" id="KW-1185">Reference proteome</keyword>
<evidence type="ECO:0000313" key="2">
    <source>
        <dbReference type="EMBL" id="MDD1792287.1"/>
    </source>
</evidence>
<evidence type="ECO:0000313" key="3">
    <source>
        <dbReference type="Proteomes" id="UP001149400"/>
    </source>
</evidence>